<comment type="subunit">
    <text evidence="5">The complex is composed of two ATP-binding proteins (ModC), two transmembrane proteins (ModB) and a solute-binding protein (ModA).</text>
</comment>
<keyword evidence="9" id="KW-1185">Reference proteome</keyword>
<dbReference type="GO" id="GO:0046872">
    <property type="term" value="F:metal ion binding"/>
    <property type="evidence" value="ECO:0007669"/>
    <property type="project" value="UniProtKB-KW"/>
</dbReference>
<protein>
    <submittedName>
        <fullName evidence="8">Molybdate ABC transporter substrate-binding protein</fullName>
    </submittedName>
</protein>
<feature type="binding site" evidence="6">
    <location>
        <position position="32"/>
    </location>
    <ligand>
        <name>molybdate</name>
        <dbReference type="ChEBI" id="CHEBI:36264"/>
    </ligand>
</feature>
<feature type="binding site" evidence="6">
    <location>
        <position position="59"/>
    </location>
    <ligand>
        <name>molybdate</name>
        <dbReference type="ChEBI" id="CHEBI:36264"/>
    </ligand>
</feature>
<dbReference type="Proteomes" id="UP000268973">
    <property type="component" value="Unassembled WGS sequence"/>
</dbReference>
<dbReference type="InterPro" id="IPR005950">
    <property type="entry name" value="ModA"/>
</dbReference>
<dbReference type="OrthoDB" id="9785015at2"/>
<keyword evidence="3 6" id="KW-0479">Metal-binding</keyword>
<dbReference type="FunFam" id="3.40.190.10:FF:000035">
    <property type="entry name" value="Molybdate ABC transporter substrate-binding protein"/>
    <property type="match status" value="1"/>
</dbReference>
<dbReference type="GO" id="GO:0030288">
    <property type="term" value="C:outer membrane-bounded periplasmic space"/>
    <property type="evidence" value="ECO:0007669"/>
    <property type="project" value="TreeGrafter"/>
</dbReference>
<feature type="binding site" evidence="6">
    <location>
        <position position="187"/>
    </location>
    <ligand>
        <name>molybdate</name>
        <dbReference type="ChEBI" id="CHEBI:36264"/>
    </ligand>
</feature>
<dbReference type="GO" id="GO:0015689">
    <property type="term" value="P:molybdate ion transport"/>
    <property type="evidence" value="ECO:0007669"/>
    <property type="project" value="InterPro"/>
</dbReference>
<keyword evidence="4 7" id="KW-0732">Signal</keyword>
<comment type="caution">
    <text evidence="8">The sequence shown here is derived from an EMBL/GenBank/DDBJ whole genome shotgun (WGS) entry which is preliminary data.</text>
</comment>
<dbReference type="RefSeq" id="WP_126572073.1">
    <property type="nucleotide sequence ID" value="NZ_RXZH01000001.1"/>
</dbReference>
<evidence type="ECO:0000256" key="7">
    <source>
        <dbReference type="SAM" id="SignalP"/>
    </source>
</evidence>
<accession>A0A3S0P803</accession>
<dbReference type="EMBL" id="RXZH01000001">
    <property type="protein sequence ID" value="RTZ17317.1"/>
    <property type="molecule type" value="Genomic_DNA"/>
</dbReference>
<evidence type="ECO:0000256" key="5">
    <source>
        <dbReference type="ARBA" id="ARBA00062515"/>
    </source>
</evidence>
<dbReference type="NCBIfam" id="NF007958">
    <property type="entry name" value="PRK10677.1"/>
    <property type="match status" value="1"/>
</dbReference>
<dbReference type="Gene3D" id="3.40.190.10">
    <property type="entry name" value="Periplasmic binding protein-like II"/>
    <property type="match status" value="2"/>
</dbReference>
<evidence type="ECO:0000256" key="1">
    <source>
        <dbReference type="ARBA" id="ARBA00009175"/>
    </source>
</evidence>
<evidence type="ECO:0000256" key="4">
    <source>
        <dbReference type="ARBA" id="ARBA00022729"/>
    </source>
</evidence>
<name>A0A3S0P803_9VIBR</name>
<evidence type="ECO:0000313" key="9">
    <source>
        <dbReference type="Proteomes" id="UP000268973"/>
    </source>
</evidence>
<dbReference type="GO" id="GO:0030973">
    <property type="term" value="F:molybdate ion binding"/>
    <property type="evidence" value="ECO:0007669"/>
    <property type="project" value="TreeGrafter"/>
</dbReference>
<dbReference type="InterPro" id="IPR050682">
    <property type="entry name" value="ModA/WtpA"/>
</dbReference>
<dbReference type="GO" id="GO:1901359">
    <property type="term" value="F:tungstate binding"/>
    <property type="evidence" value="ECO:0007669"/>
    <property type="project" value="UniProtKB-ARBA"/>
</dbReference>
<feature type="binding site" evidence="6">
    <location>
        <position position="169"/>
    </location>
    <ligand>
        <name>molybdate</name>
        <dbReference type="ChEBI" id="CHEBI:36264"/>
    </ligand>
</feature>
<dbReference type="PIRSF" id="PIRSF004846">
    <property type="entry name" value="ModA"/>
    <property type="match status" value="1"/>
</dbReference>
<proteinExistence type="inferred from homology"/>
<dbReference type="Pfam" id="PF13531">
    <property type="entry name" value="SBP_bac_11"/>
    <property type="match status" value="1"/>
</dbReference>
<dbReference type="SUPFAM" id="SSF53850">
    <property type="entry name" value="Periplasmic binding protein-like II"/>
    <property type="match status" value="1"/>
</dbReference>
<evidence type="ECO:0000256" key="6">
    <source>
        <dbReference type="PIRSR" id="PIRSR004846-1"/>
    </source>
</evidence>
<organism evidence="8 9">
    <name type="scientific">Vibrio aquaticus</name>
    <dbReference type="NCBI Taxonomy" id="2496559"/>
    <lineage>
        <taxon>Bacteria</taxon>
        <taxon>Pseudomonadati</taxon>
        <taxon>Pseudomonadota</taxon>
        <taxon>Gammaproteobacteria</taxon>
        <taxon>Vibrionales</taxon>
        <taxon>Vibrionaceae</taxon>
        <taxon>Vibrio</taxon>
    </lineage>
</organism>
<feature type="signal peptide" evidence="7">
    <location>
        <begin position="1"/>
        <end position="21"/>
    </location>
</feature>
<evidence type="ECO:0000256" key="3">
    <source>
        <dbReference type="ARBA" id="ARBA00022723"/>
    </source>
</evidence>
<dbReference type="NCBIfam" id="TIGR01256">
    <property type="entry name" value="modA"/>
    <property type="match status" value="1"/>
</dbReference>
<reference evidence="8 9" key="1">
    <citation type="submission" date="2018-12" db="EMBL/GenBank/DDBJ databases">
        <title>Vibrio sp. isolated from China Sea.</title>
        <authorList>
            <person name="Li Y."/>
        </authorList>
    </citation>
    <scope>NUCLEOTIDE SEQUENCE [LARGE SCALE GENOMIC DNA]</scope>
    <source>
        <strain evidence="8 9">BEI207</strain>
    </source>
</reference>
<comment type="similarity">
    <text evidence="1">Belongs to the bacterial solute-binding protein ModA family.</text>
</comment>
<feature type="binding site" evidence="6">
    <location>
        <position position="142"/>
    </location>
    <ligand>
        <name>molybdate</name>
        <dbReference type="ChEBI" id="CHEBI:36264"/>
    </ligand>
</feature>
<evidence type="ECO:0000313" key="8">
    <source>
        <dbReference type="EMBL" id="RTZ17317.1"/>
    </source>
</evidence>
<keyword evidence="2 6" id="KW-0500">Molybdenum</keyword>
<dbReference type="PANTHER" id="PTHR30632">
    <property type="entry name" value="MOLYBDATE-BINDING PERIPLASMIC PROTEIN"/>
    <property type="match status" value="1"/>
</dbReference>
<evidence type="ECO:0000256" key="2">
    <source>
        <dbReference type="ARBA" id="ARBA00022505"/>
    </source>
</evidence>
<gene>
    <name evidence="8" type="ORF">EJ063_00620</name>
</gene>
<dbReference type="AlphaFoldDB" id="A0A3S0P803"/>
<feature type="chain" id="PRO_5018726954" evidence="7">
    <location>
        <begin position="22"/>
        <end position="251"/>
    </location>
</feature>
<dbReference type="PANTHER" id="PTHR30632:SF17">
    <property type="entry name" value="MOLYBDATE-BINDING PROTEIN MODA"/>
    <property type="match status" value="1"/>
</dbReference>
<sequence>MKRRHLIQFLTLLLMSSSSFGQESIRVYAASSMTQALQALSTQFEREHDVKVTLIFAGTSSLARQIEQGAPADIFIAANQKWMDYLLSKEAIDSDAVTIVASNQLVVVGQQATHLETANAQSWLDTLDGQRLALGQTNAVPAGIYAKQSLQALGVWSNLAGQLAPTKNVRTVLALVERNESPLGIVYLTDALSSDKVHLVGRLPESTHDAIVYPMTTLNEKEATQAFSQFVRSPHGQAILQQYGFKKVHEN</sequence>